<protein>
    <submittedName>
        <fullName evidence="7">ABC-F family ATP-binding cassette domain-containing protein</fullName>
    </submittedName>
</protein>
<evidence type="ECO:0000256" key="5">
    <source>
        <dbReference type="SAM" id="MobiDB-lite"/>
    </source>
</evidence>
<dbReference type="InterPro" id="IPR003593">
    <property type="entry name" value="AAA+_ATPase"/>
</dbReference>
<dbReference type="CDD" id="cd03221">
    <property type="entry name" value="ABCF_EF-3"/>
    <property type="match status" value="2"/>
</dbReference>
<dbReference type="GO" id="GO:0005524">
    <property type="term" value="F:ATP binding"/>
    <property type="evidence" value="ECO:0007669"/>
    <property type="project" value="UniProtKB-KW"/>
</dbReference>
<dbReference type="InterPro" id="IPR032524">
    <property type="entry name" value="ABC_tran_C"/>
</dbReference>
<dbReference type="InterPro" id="IPR032781">
    <property type="entry name" value="ABC_tran_Xtn"/>
</dbReference>
<keyword evidence="3 7" id="KW-0067">ATP-binding</keyword>
<dbReference type="Gene3D" id="1.10.287.380">
    <property type="entry name" value="Valyl-tRNA synthetase, C-terminal domain"/>
    <property type="match status" value="1"/>
</dbReference>
<dbReference type="InterPro" id="IPR027417">
    <property type="entry name" value="P-loop_NTPase"/>
</dbReference>
<accession>A0ABV7KXR8</accession>
<evidence type="ECO:0000256" key="1">
    <source>
        <dbReference type="ARBA" id="ARBA00022737"/>
    </source>
</evidence>
<dbReference type="EMBL" id="JBHRTR010000015">
    <property type="protein sequence ID" value="MFC3226787.1"/>
    <property type="molecule type" value="Genomic_DNA"/>
</dbReference>
<dbReference type="SMART" id="SM00382">
    <property type="entry name" value="AAA"/>
    <property type="match status" value="2"/>
</dbReference>
<dbReference type="InterPro" id="IPR037118">
    <property type="entry name" value="Val-tRNA_synth_C_sf"/>
</dbReference>
<keyword evidence="8" id="KW-1185">Reference proteome</keyword>
<dbReference type="SUPFAM" id="SSF52540">
    <property type="entry name" value="P-loop containing nucleoside triphosphate hydrolases"/>
    <property type="match status" value="2"/>
</dbReference>
<dbReference type="Pfam" id="PF16326">
    <property type="entry name" value="ABC_tran_CTD"/>
    <property type="match status" value="1"/>
</dbReference>
<evidence type="ECO:0000256" key="3">
    <source>
        <dbReference type="ARBA" id="ARBA00022840"/>
    </source>
</evidence>
<organism evidence="7 8">
    <name type="scientific">Marinibaculum pumilum</name>
    <dbReference type="NCBI Taxonomy" id="1766165"/>
    <lineage>
        <taxon>Bacteria</taxon>
        <taxon>Pseudomonadati</taxon>
        <taxon>Pseudomonadota</taxon>
        <taxon>Alphaproteobacteria</taxon>
        <taxon>Rhodospirillales</taxon>
        <taxon>Rhodospirillaceae</taxon>
        <taxon>Marinibaculum</taxon>
    </lineage>
</organism>
<dbReference type="RefSeq" id="WP_379898909.1">
    <property type="nucleotide sequence ID" value="NZ_JBHRTR010000015.1"/>
</dbReference>
<dbReference type="PROSITE" id="PS00211">
    <property type="entry name" value="ABC_TRANSPORTER_1"/>
    <property type="match status" value="1"/>
</dbReference>
<keyword evidence="2" id="KW-0547">Nucleotide-binding</keyword>
<evidence type="ECO:0000256" key="2">
    <source>
        <dbReference type="ARBA" id="ARBA00022741"/>
    </source>
</evidence>
<feature type="domain" description="ABC transporter" evidence="6">
    <location>
        <begin position="2"/>
        <end position="242"/>
    </location>
</feature>
<name>A0ABV7KXR8_9PROT</name>
<evidence type="ECO:0000259" key="6">
    <source>
        <dbReference type="PROSITE" id="PS50893"/>
    </source>
</evidence>
<keyword evidence="4" id="KW-0175">Coiled coil</keyword>
<sequence>MLNLDGITLRIAGRPLIEEASVALPPGQRTGLVGRNGAGKSTLLAAISGALSPDAGTIRMPPRARMGMLRQEAPGGAEEVRAHVLAGDEERTAILAALEAGPAPEEMAELHARLDAIGAHAAPARAAGILHGLGFDEAAQQRPLSAFSGGWRMRVALARLLFSAPDLLLLDEPSNHLDFESTVWLDGFLRRYPHTVLLVSHDRALLDHVDHILHLEAKRLTLYRGAFPTFQKTRMERLAQDAALVRREQAEREKLTAFITRFRAKATKARQAQSKMKRLEKLTATMPVIETDTAQFALPEIKDPLPPPLLTGKGIQLGYGEGPPVLAGLDFRIDPEDRIALLGANGNGKSTFARYLAGELKPRDGEETRARKLRVGYFAQHQLDALRPADTPLGHIQRALPDLAPPAARSRLARFGLGAAQAETQVERLSGGERARLALTLVCAEEPHILVLDEPTNHLDLDARGALVTALTDYAGALVLISHDRHIIEHCADALWITRGGTIRPFDGDLDDYAASLSDDRPGPASRAAGADAQPSANRKEERRAAAERRAQLAPLRKAAEKAERQVERLTRDLQAVQAQLADPGIYEGDGGKVADLAGQEGRLKKALEEAEERWLEAQEALETAE</sequence>
<feature type="compositionally biased region" description="Basic and acidic residues" evidence="5">
    <location>
        <begin position="538"/>
        <end position="547"/>
    </location>
</feature>
<dbReference type="InterPro" id="IPR017871">
    <property type="entry name" value="ABC_transporter-like_CS"/>
</dbReference>
<dbReference type="Pfam" id="PF12848">
    <property type="entry name" value="ABC_tran_Xtn"/>
    <property type="match status" value="1"/>
</dbReference>
<dbReference type="Proteomes" id="UP001595528">
    <property type="component" value="Unassembled WGS sequence"/>
</dbReference>
<feature type="coiled-coil region" evidence="4">
    <location>
        <begin position="553"/>
        <end position="614"/>
    </location>
</feature>
<feature type="domain" description="ABC transporter" evidence="6">
    <location>
        <begin position="310"/>
        <end position="525"/>
    </location>
</feature>
<dbReference type="InterPro" id="IPR050611">
    <property type="entry name" value="ABCF"/>
</dbReference>
<keyword evidence="1" id="KW-0677">Repeat</keyword>
<dbReference type="Gene3D" id="3.40.50.300">
    <property type="entry name" value="P-loop containing nucleotide triphosphate hydrolases"/>
    <property type="match status" value="2"/>
</dbReference>
<evidence type="ECO:0000256" key="4">
    <source>
        <dbReference type="SAM" id="Coils"/>
    </source>
</evidence>
<feature type="region of interest" description="Disordered" evidence="5">
    <location>
        <begin position="514"/>
        <end position="547"/>
    </location>
</feature>
<proteinExistence type="predicted"/>
<dbReference type="PROSITE" id="PS50893">
    <property type="entry name" value="ABC_TRANSPORTER_2"/>
    <property type="match status" value="2"/>
</dbReference>
<dbReference type="InterPro" id="IPR003439">
    <property type="entry name" value="ABC_transporter-like_ATP-bd"/>
</dbReference>
<dbReference type="Pfam" id="PF00005">
    <property type="entry name" value="ABC_tran"/>
    <property type="match status" value="2"/>
</dbReference>
<comment type="caution">
    <text evidence="7">The sequence shown here is derived from an EMBL/GenBank/DDBJ whole genome shotgun (WGS) entry which is preliminary data.</text>
</comment>
<dbReference type="PANTHER" id="PTHR19211:SF14">
    <property type="entry name" value="ATP-BINDING CASSETTE SUB-FAMILY F MEMBER 1"/>
    <property type="match status" value="1"/>
</dbReference>
<evidence type="ECO:0000313" key="7">
    <source>
        <dbReference type="EMBL" id="MFC3226787.1"/>
    </source>
</evidence>
<dbReference type="PANTHER" id="PTHR19211">
    <property type="entry name" value="ATP-BINDING TRANSPORT PROTEIN-RELATED"/>
    <property type="match status" value="1"/>
</dbReference>
<reference evidence="8" key="1">
    <citation type="journal article" date="2019" name="Int. J. Syst. Evol. Microbiol.">
        <title>The Global Catalogue of Microorganisms (GCM) 10K type strain sequencing project: providing services to taxonomists for standard genome sequencing and annotation.</title>
        <authorList>
            <consortium name="The Broad Institute Genomics Platform"/>
            <consortium name="The Broad Institute Genome Sequencing Center for Infectious Disease"/>
            <person name="Wu L."/>
            <person name="Ma J."/>
        </authorList>
    </citation>
    <scope>NUCLEOTIDE SEQUENCE [LARGE SCALE GENOMIC DNA]</scope>
    <source>
        <strain evidence="8">KCTC 42964</strain>
    </source>
</reference>
<gene>
    <name evidence="7" type="ORF">ACFOGJ_06080</name>
</gene>
<evidence type="ECO:0000313" key="8">
    <source>
        <dbReference type="Proteomes" id="UP001595528"/>
    </source>
</evidence>